<name>A0A2X0QII5_BROTH</name>
<feature type="transmembrane region" description="Helical" evidence="1">
    <location>
        <begin position="12"/>
        <end position="31"/>
    </location>
</feature>
<gene>
    <name evidence="2" type="ORF">BTBSAS_220022</name>
</gene>
<keyword evidence="1" id="KW-0812">Transmembrane</keyword>
<dbReference type="AlphaFoldDB" id="A0A2X0QII5"/>
<feature type="transmembrane region" description="Helical" evidence="1">
    <location>
        <begin position="37"/>
        <end position="59"/>
    </location>
</feature>
<feature type="transmembrane region" description="Helical" evidence="1">
    <location>
        <begin position="71"/>
        <end position="89"/>
    </location>
</feature>
<sequence length="135" mass="15643">MTHTLKNSFNQATLGSIIWIFLLANISNLKQNIPFTFIWNLLLIGILFGLVFGIIYPYLWNYSTFKASTNILISTVANIFCVFLGVRLYSIDMFNLMKPFWIGIILLTLIGHIIGFYFYAQHKSRQLKNELNNLI</sequence>
<reference evidence="3" key="1">
    <citation type="submission" date="2018-04" db="EMBL/GenBank/DDBJ databases">
        <authorList>
            <person name="Illikoud N."/>
        </authorList>
    </citation>
    <scope>NUCLEOTIDE SEQUENCE [LARGE SCALE GENOMIC DNA]</scope>
</reference>
<proteinExistence type="predicted"/>
<evidence type="ECO:0008006" key="4">
    <source>
        <dbReference type="Google" id="ProtNLM"/>
    </source>
</evidence>
<feature type="transmembrane region" description="Helical" evidence="1">
    <location>
        <begin position="101"/>
        <end position="120"/>
    </location>
</feature>
<evidence type="ECO:0000313" key="2">
    <source>
        <dbReference type="EMBL" id="SPP28525.1"/>
    </source>
</evidence>
<organism evidence="2 3">
    <name type="scientific">Brochothrix thermosphacta</name>
    <name type="common">Microbacterium thermosphactum</name>
    <dbReference type="NCBI Taxonomy" id="2756"/>
    <lineage>
        <taxon>Bacteria</taxon>
        <taxon>Bacillati</taxon>
        <taxon>Bacillota</taxon>
        <taxon>Bacilli</taxon>
        <taxon>Bacillales</taxon>
        <taxon>Listeriaceae</taxon>
        <taxon>Brochothrix</taxon>
    </lineage>
</organism>
<evidence type="ECO:0000256" key="1">
    <source>
        <dbReference type="SAM" id="Phobius"/>
    </source>
</evidence>
<keyword evidence="1" id="KW-1133">Transmembrane helix</keyword>
<dbReference type="Proteomes" id="UP000270190">
    <property type="component" value="Unassembled WGS sequence"/>
</dbReference>
<accession>A0A2X0QII5</accession>
<protein>
    <recommendedName>
        <fullName evidence="4">DUF3021 domain-containing protein</fullName>
    </recommendedName>
</protein>
<evidence type="ECO:0000313" key="3">
    <source>
        <dbReference type="Proteomes" id="UP000270190"/>
    </source>
</evidence>
<dbReference type="RefSeq" id="WP_069119064.1">
    <property type="nucleotide sequence ID" value="NZ_CBCPKC010000013.1"/>
</dbReference>
<dbReference type="EMBL" id="OUNC01000015">
    <property type="protein sequence ID" value="SPP28525.1"/>
    <property type="molecule type" value="Genomic_DNA"/>
</dbReference>
<keyword evidence="1" id="KW-0472">Membrane</keyword>